<gene>
    <name evidence="1" type="ORF">TBRA_LOCUS4146</name>
</gene>
<keyword evidence="2" id="KW-1185">Reference proteome</keyword>
<sequence length="78" mass="8225">MFARATGIIGEKFPRGEATNAVAPQLAADDRAGPARGPALVPAAAHRGLPPRHTGLDVLQHDLLDAVRALRRPLELCV</sequence>
<dbReference type="Proteomes" id="UP000479190">
    <property type="component" value="Unassembled WGS sequence"/>
</dbReference>
<name>A0A6H5I4M3_9HYME</name>
<proteinExistence type="predicted"/>
<protein>
    <submittedName>
        <fullName evidence="1">Uncharacterized protein</fullName>
    </submittedName>
</protein>
<dbReference type="EMBL" id="CADCXV010000671">
    <property type="protein sequence ID" value="CAB0032202.1"/>
    <property type="molecule type" value="Genomic_DNA"/>
</dbReference>
<evidence type="ECO:0000313" key="2">
    <source>
        <dbReference type="Proteomes" id="UP000479190"/>
    </source>
</evidence>
<reference evidence="1 2" key="1">
    <citation type="submission" date="2020-02" db="EMBL/GenBank/DDBJ databases">
        <authorList>
            <person name="Ferguson B K."/>
        </authorList>
    </citation>
    <scope>NUCLEOTIDE SEQUENCE [LARGE SCALE GENOMIC DNA]</scope>
</reference>
<accession>A0A6H5I4M3</accession>
<dbReference type="AlphaFoldDB" id="A0A6H5I4M3"/>
<organism evidence="1 2">
    <name type="scientific">Trichogramma brassicae</name>
    <dbReference type="NCBI Taxonomy" id="86971"/>
    <lineage>
        <taxon>Eukaryota</taxon>
        <taxon>Metazoa</taxon>
        <taxon>Ecdysozoa</taxon>
        <taxon>Arthropoda</taxon>
        <taxon>Hexapoda</taxon>
        <taxon>Insecta</taxon>
        <taxon>Pterygota</taxon>
        <taxon>Neoptera</taxon>
        <taxon>Endopterygota</taxon>
        <taxon>Hymenoptera</taxon>
        <taxon>Apocrita</taxon>
        <taxon>Proctotrupomorpha</taxon>
        <taxon>Chalcidoidea</taxon>
        <taxon>Trichogrammatidae</taxon>
        <taxon>Trichogramma</taxon>
    </lineage>
</organism>
<evidence type="ECO:0000313" key="1">
    <source>
        <dbReference type="EMBL" id="CAB0032202.1"/>
    </source>
</evidence>